<gene>
    <name evidence="2" type="ORF">JJL56_24945</name>
</gene>
<accession>A0ABS1I4W9</accession>
<evidence type="ECO:0000313" key="2">
    <source>
        <dbReference type="EMBL" id="MBK4722105.1"/>
    </source>
</evidence>
<dbReference type="SUPFAM" id="SSF46785">
    <property type="entry name" value="Winged helix' DNA-binding domain"/>
    <property type="match status" value="1"/>
</dbReference>
<dbReference type="InterPro" id="IPR021068">
    <property type="entry name" value="HTH_DNA-bd"/>
</dbReference>
<comment type="caution">
    <text evidence="2">The sequence shown here is derived from an EMBL/GenBank/DDBJ whole genome shotgun (WGS) entry which is preliminary data.</text>
</comment>
<protein>
    <recommendedName>
        <fullName evidence="1">HTH DNA binding domain-containing protein</fullName>
    </recommendedName>
</protein>
<evidence type="ECO:0000259" key="1">
    <source>
        <dbReference type="Pfam" id="PF11972"/>
    </source>
</evidence>
<dbReference type="Proteomes" id="UP000654452">
    <property type="component" value="Unassembled WGS sequence"/>
</dbReference>
<proteinExistence type="predicted"/>
<keyword evidence="3" id="KW-1185">Reference proteome</keyword>
<reference evidence="2 3" key="1">
    <citation type="submission" date="2021-01" db="EMBL/GenBank/DDBJ databases">
        <title>Azospirillum sp. YIM DDC1 draft genome.</title>
        <authorList>
            <person name="Wang Y.-X."/>
        </authorList>
    </citation>
    <scope>NUCLEOTIDE SEQUENCE [LARGE SCALE GENOMIC DNA]</scope>
    <source>
        <strain evidence="2 3">YIM DDC1</strain>
    </source>
</reference>
<dbReference type="InterPro" id="IPR036388">
    <property type="entry name" value="WH-like_DNA-bd_sf"/>
</dbReference>
<dbReference type="Gene3D" id="1.10.10.10">
    <property type="entry name" value="Winged helix-like DNA-binding domain superfamily/Winged helix DNA-binding domain"/>
    <property type="match status" value="1"/>
</dbReference>
<dbReference type="RefSeq" id="WP_200486706.1">
    <property type="nucleotide sequence ID" value="NZ_JAEPIV010000020.1"/>
</dbReference>
<name>A0ABS1I4W9_9PROT</name>
<feature type="domain" description="HTH DNA binding" evidence="1">
    <location>
        <begin position="229"/>
        <end position="283"/>
    </location>
</feature>
<evidence type="ECO:0000313" key="3">
    <source>
        <dbReference type="Proteomes" id="UP000654452"/>
    </source>
</evidence>
<dbReference type="InterPro" id="IPR036390">
    <property type="entry name" value="WH_DNA-bd_sf"/>
</dbReference>
<sequence length="289" mass="31039">MVLEDAAAAVRLDHGPAVNPRVLRDHDLGIATGPSNPDVARAALVLALLRHLLRRSPRHLFRPARLLAGAGHRRPAAATRAPGPGRLPAWTGLFVPDRAAIHDALVEALDPVWLGELERQPPLLAAARFIEHWHRCGAAALLGGTPGRQLAAAWLVRAGLLEAHLPLMNVGWLGARAAYTPDDPALWPGRFAEAVTRAAERGLQLHRNLDSWRDRLQEAAGEGRRASALPRAVEVLVARPGVSATALAAALGVTPRAAQTLLDGLRRRGLVADLTGRQAFRVWTAPERL</sequence>
<dbReference type="EMBL" id="JAEPIV010000020">
    <property type="protein sequence ID" value="MBK4722105.1"/>
    <property type="molecule type" value="Genomic_DNA"/>
</dbReference>
<organism evidence="2 3">
    <name type="scientific">Azospirillum aestuarii</name>
    <dbReference type="NCBI Taxonomy" id="2802052"/>
    <lineage>
        <taxon>Bacteria</taxon>
        <taxon>Pseudomonadati</taxon>
        <taxon>Pseudomonadota</taxon>
        <taxon>Alphaproteobacteria</taxon>
        <taxon>Rhodospirillales</taxon>
        <taxon>Azospirillaceae</taxon>
        <taxon>Azospirillum</taxon>
    </lineage>
</organism>
<dbReference type="Pfam" id="PF11972">
    <property type="entry name" value="HTH_13"/>
    <property type="match status" value="1"/>
</dbReference>